<comment type="similarity">
    <text evidence="1">Belongs to the LysR transcriptional regulatory family.</text>
</comment>
<evidence type="ECO:0000256" key="3">
    <source>
        <dbReference type="ARBA" id="ARBA00023125"/>
    </source>
</evidence>
<sequence>MAILRELGDRGSVTAVAAALYITPSAVSQQPAALQRTVPVPLTRRDGRRLALTEAGTALAAAAAGVASALAAAEQTVAGYLDASPQPVHVAAFDSAASAFFPSLVARAAAEGVDVRCTDQDVAQERFPALCADHDVVLAHRPLHGPPWPPTVAVTPLLREPLDVALPRDHPLSERDEPLTAADVADEPWIAVHQGFPLAASLDAVAAAASRPVRVVHRLNGFPVAVALVAEGQGCALVPRWTGPAHPGVVLRPLADVRIGRHVEALARPDRVLRTTVGRVVVLLRDVAADLSRPT</sequence>
<dbReference type="InterPro" id="IPR036390">
    <property type="entry name" value="WH_DNA-bd_sf"/>
</dbReference>
<evidence type="ECO:0000256" key="1">
    <source>
        <dbReference type="ARBA" id="ARBA00009437"/>
    </source>
</evidence>
<evidence type="ECO:0000256" key="4">
    <source>
        <dbReference type="ARBA" id="ARBA00023163"/>
    </source>
</evidence>
<dbReference type="EMBL" id="BSUZ01000001">
    <property type="protein sequence ID" value="GMA84826.1"/>
    <property type="molecule type" value="Genomic_DNA"/>
</dbReference>
<comment type="caution">
    <text evidence="6">The sequence shown here is derived from an EMBL/GenBank/DDBJ whole genome shotgun (WGS) entry which is preliminary data.</text>
</comment>
<dbReference type="Pfam" id="PF03466">
    <property type="entry name" value="LysR_substrate"/>
    <property type="match status" value="1"/>
</dbReference>
<organism evidence="6 7">
    <name type="scientific">Angustibacter aerolatus</name>
    <dbReference type="NCBI Taxonomy" id="1162965"/>
    <lineage>
        <taxon>Bacteria</taxon>
        <taxon>Bacillati</taxon>
        <taxon>Actinomycetota</taxon>
        <taxon>Actinomycetes</taxon>
        <taxon>Kineosporiales</taxon>
        <taxon>Kineosporiaceae</taxon>
    </lineage>
</organism>
<dbReference type="InterPro" id="IPR036388">
    <property type="entry name" value="WH-like_DNA-bd_sf"/>
</dbReference>
<dbReference type="InterPro" id="IPR000847">
    <property type="entry name" value="LysR_HTH_N"/>
</dbReference>
<reference evidence="7" key="1">
    <citation type="journal article" date="2019" name="Int. J. Syst. Evol. Microbiol.">
        <title>The Global Catalogue of Microorganisms (GCM) 10K type strain sequencing project: providing services to taxonomists for standard genome sequencing and annotation.</title>
        <authorList>
            <consortium name="The Broad Institute Genomics Platform"/>
            <consortium name="The Broad Institute Genome Sequencing Center for Infectious Disease"/>
            <person name="Wu L."/>
            <person name="Ma J."/>
        </authorList>
    </citation>
    <scope>NUCLEOTIDE SEQUENCE [LARGE SCALE GENOMIC DNA]</scope>
    <source>
        <strain evidence="7">NBRC 108730</strain>
    </source>
</reference>
<dbReference type="SUPFAM" id="SSF53850">
    <property type="entry name" value="Periplasmic binding protein-like II"/>
    <property type="match status" value="1"/>
</dbReference>
<dbReference type="InterPro" id="IPR005119">
    <property type="entry name" value="LysR_subst-bd"/>
</dbReference>
<evidence type="ECO:0000313" key="6">
    <source>
        <dbReference type="EMBL" id="GMA84826.1"/>
    </source>
</evidence>
<dbReference type="Gene3D" id="3.40.190.10">
    <property type="entry name" value="Periplasmic binding protein-like II"/>
    <property type="match status" value="2"/>
</dbReference>
<dbReference type="PANTHER" id="PTHR30346">
    <property type="entry name" value="TRANSCRIPTIONAL DUAL REGULATOR HCAR-RELATED"/>
    <property type="match status" value="1"/>
</dbReference>
<dbReference type="Pfam" id="PF00126">
    <property type="entry name" value="HTH_1"/>
    <property type="match status" value="1"/>
</dbReference>
<dbReference type="Gene3D" id="1.10.10.10">
    <property type="entry name" value="Winged helix-like DNA-binding domain superfamily/Winged helix DNA-binding domain"/>
    <property type="match status" value="1"/>
</dbReference>
<accession>A0ABQ6JB61</accession>
<dbReference type="PROSITE" id="PS50931">
    <property type="entry name" value="HTH_LYSR"/>
    <property type="match status" value="1"/>
</dbReference>
<evidence type="ECO:0000313" key="7">
    <source>
        <dbReference type="Proteomes" id="UP001157017"/>
    </source>
</evidence>
<gene>
    <name evidence="6" type="ORF">GCM10025868_00760</name>
</gene>
<protein>
    <submittedName>
        <fullName evidence="6">LysR family transcriptional regulator</fullName>
    </submittedName>
</protein>
<keyword evidence="4" id="KW-0804">Transcription</keyword>
<dbReference type="SUPFAM" id="SSF46785">
    <property type="entry name" value="Winged helix' DNA-binding domain"/>
    <property type="match status" value="1"/>
</dbReference>
<evidence type="ECO:0000256" key="2">
    <source>
        <dbReference type="ARBA" id="ARBA00023015"/>
    </source>
</evidence>
<keyword evidence="7" id="KW-1185">Reference proteome</keyword>
<keyword evidence="2" id="KW-0805">Transcription regulation</keyword>
<evidence type="ECO:0000259" key="5">
    <source>
        <dbReference type="PROSITE" id="PS50931"/>
    </source>
</evidence>
<dbReference type="Proteomes" id="UP001157017">
    <property type="component" value="Unassembled WGS sequence"/>
</dbReference>
<dbReference type="PANTHER" id="PTHR30346:SF29">
    <property type="entry name" value="LYSR SUBSTRATE-BINDING"/>
    <property type="match status" value="1"/>
</dbReference>
<keyword evidence="3" id="KW-0238">DNA-binding</keyword>
<feature type="domain" description="HTH lysR-type" evidence="5">
    <location>
        <begin position="1"/>
        <end position="53"/>
    </location>
</feature>
<proteinExistence type="inferred from homology"/>
<name>A0ABQ6JB61_9ACTN</name>